<evidence type="ECO:0000313" key="1">
    <source>
        <dbReference type="EMBL" id="MBB5629343.1"/>
    </source>
</evidence>
<proteinExistence type="predicted"/>
<dbReference type="Proteomes" id="UP000588112">
    <property type="component" value="Unassembled WGS sequence"/>
</dbReference>
<name>A0A7W8Z8E8_9ACTN</name>
<accession>A0A7W8Z8E8</accession>
<evidence type="ECO:0000313" key="2">
    <source>
        <dbReference type="Proteomes" id="UP000588112"/>
    </source>
</evidence>
<comment type="caution">
    <text evidence="1">The sequence shown here is derived from an EMBL/GenBank/DDBJ whole genome shotgun (WGS) entry which is preliminary data.</text>
</comment>
<gene>
    <name evidence="1" type="ORF">BJ981_005042</name>
</gene>
<keyword evidence="2" id="KW-1185">Reference proteome</keyword>
<reference evidence="1 2" key="1">
    <citation type="submission" date="2020-08" db="EMBL/GenBank/DDBJ databases">
        <title>Sequencing the genomes of 1000 actinobacteria strains.</title>
        <authorList>
            <person name="Klenk H.-P."/>
        </authorList>
    </citation>
    <scope>NUCLEOTIDE SEQUENCE [LARGE SCALE GENOMIC DNA]</scope>
    <source>
        <strain evidence="1 2">DSM 45790</strain>
    </source>
</reference>
<dbReference type="EMBL" id="JACHBR010000001">
    <property type="protein sequence ID" value="MBB5629343.1"/>
    <property type="molecule type" value="Genomic_DNA"/>
</dbReference>
<dbReference type="AlphaFoldDB" id="A0A7W8Z8E8"/>
<protein>
    <submittedName>
        <fullName evidence="1">Uncharacterized protein</fullName>
    </submittedName>
</protein>
<organism evidence="1 2">
    <name type="scientific">Sphaerisporangium krabiense</name>
    <dbReference type="NCBI Taxonomy" id="763782"/>
    <lineage>
        <taxon>Bacteria</taxon>
        <taxon>Bacillati</taxon>
        <taxon>Actinomycetota</taxon>
        <taxon>Actinomycetes</taxon>
        <taxon>Streptosporangiales</taxon>
        <taxon>Streptosporangiaceae</taxon>
        <taxon>Sphaerisporangium</taxon>
    </lineage>
</organism>
<sequence>MRAGARVSVICAGPGRAAVTAKFRDAGRERYGRAGNEGPPGKGSA</sequence>